<dbReference type="SUPFAM" id="SSF48452">
    <property type="entry name" value="TPR-like"/>
    <property type="match status" value="1"/>
</dbReference>
<dbReference type="GO" id="GO:0031145">
    <property type="term" value="P:anaphase-promoting complex-dependent catabolic process"/>
    <property type="evidence" value="ECO:0007669"/>
    <property type="project" value="TreeGrafter"/>
</dbReference>
<evidence type="ECO:0000256" key="2">
    <source>
        <dbReference type="ARBA" id="ARBA00022737"/>
    </source>
</evidence>
<evidence type="ECO:0000256" key="1">
    <source>
        <dbReference type="ARBA" id="ARBA00022618"/>
    </source>
</evidence>
<keyword evidence="4" id="KW-0833">Ubl conjugation pathway</keyword>
<dbReference type="PANTHER" id="PTHR12558:SF9">
    <property type="entry name" value="CELL DIVISION CYCLE PROTEIN 16 HOMOLOG"/>
    <property type="match status" value="1"/>
</dbReference>
<comment type="caution">
    <text evidence="9">The sequence shown here is derived from an EMBL/GenBank/DDBJ whole genome shotgun (WGS) entry which is preliminary data.</text>
</comment>
<dbReference type="PROSITE" id="PS50005">
    <property type="entry name" value="TPR"/>
    <property type="match status" value="1"/>
</dbReference>
<evidence type="ECO:0000313" key="10">
    <source>
        <dbReference type="Proteomes" id="UP000574390"/>
    </source>
</evidence>
<gene>
    <name evidence="9" type="primary">APC6_1</name>
    <name evidence="9" type="ORF">FOZ62_022057</name>
</gene>
<accession>A0A7J6NXY6</accession>
<protein>
    <submittedName>
        <fullName evidence="9">Anaphase-promoting complex subunit</fullName>
    </submittedName>
</protein>
<dbReference type="Pfam" id="PF13424">
    <property type="entry name" value="TPR_12"/>
    <property type="match status" value="1"/>
</dbReference>
<keyword evidence="3" id="KW-0498">Mitosis</keyword>
<dbReference type="PANTHER" id="PTHR12558">
    <property type="entry name" value="CELL DIVISION CYCLE 16,23,27"/>
    <property type="match status" value="1"/>
</dbReference>
<reference evidence="9 10" key="1">
    <citation type="submission" date="2020-04" db="EMBL/GenBank/DDBJ databases">
        <title>Perkinsus olseni comparative genomics.</title>
        <authorList>
            <person name="Bogema D.R."/>
        </authorList>
    </citation>
    <scope>NUCLEOTIDE SEQUENCE [LARGE SCALE GENOMIC DNA]</scope>
    <source>
        <strain evidence="9">ATCC PRA-205</strain>
    </source>
</reference>
<name>A0A7J6NXY6_PEROL</name>
<dbReference type="Proteomes" id="UP000574390">
    <property type="component" value="Unassembled WGS sequence"/>
</dbReference>
<evidence type="ECO:0000256" key="4">
    <source>
        <dbReference type="ARBA" id="ARBA00022786"/>
    </source>
</evidence>
<evidence type="ECO:0000256" key="5">
    <source>
        <dbReference type="ARBA" id="ARBA00022803"/>
    </source>
</evidence>
<keyword evidence="6" id="KW-0131">Cell cycle</keyword>
<keyword evidence="2" id="KW-0677">Repeat</keyword>
<evidence type="ECO:0000256" key="7">
    <source>
        <dbReference type="PROSITE-ProRule" id="PRU00339"/>
    </source>
</evidence>
<evidence type="ECO:0000256" key="8">
    <source>
        <dbReference type="SAM" id="SignalP"/>
    </source>
</evidence>
<dbReference type="GO" id="GO:0005680">
    <property type="term" value="C:anaphase-promoting complex"/>
    <property type="evidence" value="ECO:0007669"/>
    <property type="project" value="TreeGrafter"/>
</dbReference>
<evidence type="ECO:0000256" key="3">
    <source>
        <dbReference type="ARBA" id="ARBA00022776"/>
    </source>
</evidence>
<keyword evidence="1" id="KW-0132">Cell division</keyword>
<keyword evidence="8" id="KW-0732">Signal</keyword>
<feature type="chain" id="PRO_5029595339" evidence="8">
    <location>
        <begin position="22"/>
        <end position="444"/>
    </location>
</feature>
<dbReference type="GO" id="GO:0005737">
    <property type="term" value="C:cytoplasm"/>
    <property type="evidence" value="ECO:0007669"/>
    <property type="project" value="TreeGrafter"/>
</dbReference>
<sequence length="444" mass="49327">MRTRRWIMLLILGCCSCVAWQCRPKAPRFAAKLPVTPKSFSNQPFDLFEMSLGQRMCRHPYRSAKGTGGFQRHHSKSAGVLGHHPDVSARSLALFRSNTHYKLLNITNVVAGSTAVRYVDMLATLTTTDAADEIFLYADKLLERSAALSELADRPEPWYAAGIYHQCAADMADGNFAHVHRESSRRYLARALEVCPHFGPAWIALGRSFAANDETERAIHAYRSATKHCPEWHMPWLLIGMEHLRVGSAESYSGQGVHLEHATALTYLERAKDLTPADSEVRNQIGIYHSKSGDHEQAIKSFIEAIDLENSRKHGRVAAAQTKNFARYQNNLAFSLCQNGQLEEAAEACQKALKAAPNGNCAEAMESHQMLAFVLSKQGRPSQAIDHYHQAIGIGEKARGNVSTRAAHSLVNRLMRNISRDGIPGCLSMENLVRHVECQMAVDV</sequence>
<dbReference type="Gene3D" id="1.25.40.10">
    <property type="entry name" value="Tetratricopeptide repeat domain"/>
    <property type="match status" value="1"/>
</dbReference>
<keyword evidence="5 7" id="KW-0802">TPR repeat</keyword>
<dbReference type="AlphaFoldDB" id="A0A7J6NXY6"/>
<dbReference type="GO" id="GO:0045842">
    <property type="term" value="P:positive regulation of mitotic metaphase/anaphase transition"/>
    <property type="evidence" value="ECO:0007669"/>
    <property type="project" value="TreeGrafter"/>
</dbReference>
<dbReference type="GO" id="GO:0051301">
    <property type="term" value="P:cell division"/>
    <property type="evidence" value="ECO:0007669"/>
    <property type="project" value="UniProtKB-KW"/>
</dbReference>
<feature type="repeat" description="TPR" evidence="7">
    <location>
        <begin position="279"/>
        <end position="312"/>
    </location>
</feature>
<proteinExistence type="predicted"/>
<feature type="signal peptide" evidence="8">
    <location>
        <begin position="1"/>
        <end position="21"/>
    </location>
</feature>
<evidence type="ECO:0000256" key="6">
    <source>
        <dbReference type="ARBA" id="ARBA00023306"/>
    </source>
</evidence>
<dbReference type="Pfam" id="PF13181">
    <property type="entry name" value="TPR_8"/>
    <property type="match status" value="1"/>
</dbReference>
<dbReference type="GO" id="GO:0016567">
    <property type="term" value="P:protein ubiquitination"/>
    <property type="evidence" value="ECO:0007669"/>
    <property type="project" value="TreeGrafter"/>
</dbReference>
<organism evidence="9 10">
    <name type="scientific">Perkinsus olseni</name>
    <name type="common">Perkinsus atlanticus</name>
    <dbReference type="NCBI Taxonomy" id="32597"/>
    <lineage>
        <taxon>Eukaryota</taxon>
        <taxon>Sar</taxon>
        <taxon>Alveolata</taxon>
        <taxon>Perkinsozoa</taxon>
        <taxon>Perkinsea</taxon>
        <taxon>Perkinsida</taxon>
        <taxon>Perkinsidae</taxon>
        <taxon>Perkinsus</taxon>
    </lineage>
</organism>
<evidence type="ECO:0000313" key="9">
    <source>
        <dbReference type="EMBL" id="KAF4687891.1"/>
    </source>
</evidence>
<dbReference type="InterPro" id="IPR011990">
    <property type="entry name" value="TPR-like_helical_dom_sf"/>
</dbReference>
<dbReference type="InterPro" id="IPR019734">
    <property type="entry name" value="TPR_rpt"/>
</dbReference>
<dbReference type="EMBL" id="JABANM010036724">
    <property type="protein sequence ID" value="KAF4687891.1"/>
    <property type="molecule type" value="Genomic_DNA"/>
</dbReference>
<dbReference type="SMART" id="SM00028">
    <property type="entry name" value="TPR"/>
    <property type="match status" value="4"/>
</dbReference>